<evidence type="ECO:0000313" key="1">
    <source>
        <dbReference type="EMBL" id="EDY16318.1"/>
    </source>
</evidence>
<name>B4DB40_9BACT</name>
<organism evidence="1 2">
    <name type="scientific">Chthoniobacter flavus Ellin428</name>
    <dbReference type="NCBI Taxonomy" id="497964"/>
    <lineage>
        <taxon>Bacteria</taxon>
        <taxon>Pseudomonadati</taxon>
        <taxon>Verrucomicrobiota</taxon>
        <taxon>Spartobacteria</taxon>
        <taxon>Chthoniobacterales</taxon>
        <taxon>Chthoniobacteraceae</taxon>
        <taxon>Chthoniobacter</taxon>
    </lineage>
</organism>
<evidence type="ECO:0000313" key="2">
    <source>
        <dbReference type="Proteomes" id="UP000005824"/>
    </source>
</evidence>
<comment type="caution">
    <text evidence="1">The sequence shown here is derived from an EMBL/GenBank/DDBJ whole genome shotgun (WGS) entry which is preliminary data.</text>
</comment>
<proteinExistence type="predicted"/>
<protein>
    <submittedName>
        <fullName evidence="1">Uncharacterized protein</fullName>
    </submittedName>
</protein>
<sequence>MTLPQFLQLVWDKGDDDRAIVDAVKQAAARG</sequence>
<dbReference type="EMBL" id="ABVL01000035">
    <property type="protein sequence ID" value="EDY16318.1"/>
    <property type="molecule type" value="Genomic_DNA"/>
</dbReference>
<dbReference type="Proteomes" id="UP000005824">
    <property type="component" value="Unassembled WGS sequence"/>
</dbReference>
<reference evidence="1 2" key="1">
    <citation type="journal article" date="2011" name="J. Bacteriol.">
        <title>Genome sequence of Chthoniobacter flavus Ellin428, an aerobic heterotrophic soil bacterium.</title>
        <authorList>
            <person name="Kant R."/>
            <person name="van Passel M.W."/>
            <person name="Palva A."/>
            <person name="Lucas S."/>
            <person name="Lapidus A."/>
            <person name="Glavina Del Rio T."/>
            <person name="Dalin E."/>
            <person name="Tice H."/>
            <person name="Bruce D."/>
            <person name="Goodwin L."/>
            <person name="Pitluck S."/>
            <person name="Larimer F.W."/>
            <person name="Land M.L."/>
            <person name="Hauser L."/>
            <person name="Sangwan P."/>
            <person name="de Vos W.M."/>
            <person name="Janssen P.H."/>
            <person name="Smidt H."/>
        </authorList>
    </citation>
    <scope>NUCLEOTIDE SEQUENCE [LARGE SCALE GENOMIC DNA]</scope>
    <source>
        <strain evidence="1 2">Ellin428</strain>
    </source>
</reference>
<gene>
    <name evidence="1" type="ORF">CfE428DRAFT_6131</name>
</gene>
<dbReference type="InParanoid" id="B4DB40"/>
<accession>B4DB40</accession>
<dbReference type="AlphaFoldDB" id="B4DB40"/>
<keyword evidence="2" id="KW-1185">Reference proteome</keyword>